<keyword evidence="6 7" id="KW-0472">Membrane</keyword>
<dbReference type="GO" id="GO:0034040">
    <property type="term" value="F:ATPase-coupled lipid transmembrane transporter activity"/>
    <property type="evidence" value="ECO:0007669"/>
    <property type="project" value="TreeGrafter"/>
</dbReference>
<dbReference type="RefSeq" id="WP_021725914.1">
    <property type="nucleotide sequence ID" value="NZ_AWEZ01000043.1"/>
</dbReference>
<evidence type="ECO:0000313" key="11">
    <source>
        <dbReference type="Proteomes" id="UP000016638"/>
    </source>
</evidence>
<feature type="transmembrane region" description="Helical" evidence="7">
    <location>
        <begin position="166"/>
        <end position="184"/>
    </location>
</feature>
<dbReference type="PROSITE" id="PS00211">
    <property type="entry name" value="ABC_TRANSPORTER_1"/>
    <property type="match status" value="1"/>
</dbReference>
<dbReference type="InterPro" id="IPR003593">
    <property type="entry name" value="AAA+_ATPase"/>
</dbReference>
<keyword evidence="3" id="KW-0547">Nucleotide-binding</keyword>
<evidence type="ECO:0000256" key="2">
    <source>
        <dbReference type="ARBA" id="ARBA00022692"/>
    </source>
</evidence>
<dbReference type="SUPFAM" id="SSF90123">
    <property type="entry name" value="ABC transporter transmembrane region"/>
    <property type="match status" value="1"/>
</dbReference>
<dbReference type="GO" id="GO:0005886">
    <property type="term" value="C:plasma membrane"/>
    <property type="evidence" value="ECO:0007669"/>
    <property type="project" value="UniProtKB-SubCell"/>
</dbReference>
<name>U2T6W0_9ACTN</name>
<dbReference type="GO" id="GO:0016887">
    <property type="term" value="F:ATP hydrolysis activity"/>
    <property type="evidence" value="ECO:0007669"/>
    <property type="project" value="InterPro"/>
</dbReference>
<dbReference type="PANTHER" id="PTHR24221">
    <property type="entry name" value="ATP-BINDING CASSETTE SUB-FAMILY B"/>
    <property type="match status" value="1"/>
</dbReference>
<evidence type="ECO:0000256" key="3">
    <source>
        <dbReference type="ARBA" id="ARBA00022741"/>
    </source>
</evidence>
<dbReference type="Proteomes" id="UP000016638">
    <property type="component" value="Unassembled WGS sequence"/>
</dbReference>
<dbReference type="InterPro" id="IPR003439">
    <property type="entry name" value="ABC_transporter-like_ATP-bd"/>
</dbReference>
<organism evidence="10 11">
    <name type="scientific">Olsenella profusa F0195</name>
    <dbReference type="NCBI Taxonomy" id="1125712"/>
    <lineage>
        <taxon>Bacteria</taxon>
        <taxon>Bacillati</taxon>
        <taxon>Actinomycetota</taxon>
        <taxon>Coriobacteriia</taxon>
        <taxon>Coriobacteriales</taxon>
        <taxon>Atopobiaceae</taxon>
        <taxon>Olsenella</taxon>
    </lineage>
</organism>
<dbReference type="InterPro" id="IPR039421">
    <property type="entry name" value="Type_1_exporter"/>
</dbReference>
<dbReference type="PROSITE" id="PS50929">
    <property type="entry name" value="ABC_TM1F"/>
    <property type="match status" value="1"/>
</dbReference>
<dbReference type="InterPro" id="IPR017871">
    <property type="entry name" value="ABC_transporter-like_CS"/>
</dbReference>
<accession>U2T6W0</accession>
<evidence type="ECO:0000259" key="9">
    <source>
        <dbReference type="PROSITE" id="PS50929"/>
    </source>
</evidence>
<dbReference type="STRING" id="1125712.HMPREF1316_0430"/>
<comment type="caution">
    <text evidence="10">The sequence shown here is derived from an EMBL/GenBank/DDBJ whole genome shotgun (WGS) entry which is preliminary data.</text>
</comment>
<dbReference type="CDD" id="cd03228">
    <property type="entry name" value="ABCC_MRP_Like"/>
    <property type="match status" value="1"/>
</dbReference>
<dbReference type="InterPro" id="IPR036640">
    <property type="entry name" value="ABC1_TM_sf"/>
</dbReference>
<keyword evidence="2 7" id="KW-0812">Transmembrane</keyword>
<dbReference type="Gene3D" id="3.40.50.300">
    <property type="entry name" value="P-loop containing nucleotide triphosphate hydrolases"/>
    <property type="match status" value="1"/>
</dbReference>
<evidence type="ECO:0000256" key="6">
    <source>
        <dbReference type="ARBA" id="ARBA00023136"/>
    </source>
</evidence>
<dbReference type="Pfam" id="PF00664">
    <property type="entry name" value="ABC_membrane"/>
    <property type="match status" value="1"/>
</dbReference>
<dbReference type="InterPro" id="IPR011527">
    <property type="entry name" value="ABC1_TM_dom"/>
</dbReference>
<proteinExistence type="predicted"/>
<protein>
    <submittedName>
        <fullName evidence="10">ABC transporter, ATP-binding protein</fullName>
    </submittedName>
</protein>
<evidence type="ECO:0000259" key="8">
    <source>
        <dbReference type="PROSITE" id="PS50893"/>
    </source>
</evidence>
<keyword evidence="4 10" id="KW-0067">ATP-binding</keyword>
<evidence type="ECO:0000313" key="10">
    <source>
        <dbReference type="EMBL" id="ERL08774.1"/>
    </source>
</evidence>
<gene>
    <name evidence="10" type="ORF">HMPREF1316_0430</name>
</gene>
<dbReference type="AlphaFoldDB" id="U2T6W0"/>
<evidence type="ECO:0000256" key="1">
    <source>
        <dbReference type="ARBA" id="ARBA00004651"/>
    </source>
</evidence>
<feature type="transmembrane region" description="Helical" evidence="7">
    <location>
        <begin position="295"/>
        <end position="316"/>
    </location>
</feature>
<feature type="domain" description="ABC transmembrane type-1" evidence="9">
    <location>
        <begin position="31"/>
        <end position="310"/>
    </location>
</feature>
<dbReference type="SUPFAM" id="SSF52540">
    <property type="entry name" value="P-loop containing nucleoside triphosphate hydrolases"/>
    <property type="match status" value="1"/>
</dbReference>
<dbReference type="OrthoDB" id="3191551at2"/>
<evidence type="ECO:0000256" key="7">
    <source>
        <dbReference type="SAM" id="Phobius"/>
    </source>
</evidence>
<dbReference type="eggNOG" id="COG1132">
    <property type="taxonomic scope" value="Bacteria"/>
</dbReference>
<feature type="transmembrane region" description="Helical" evidence="7">
    <location>
        <begin position="33"/>
        <end position="54"/>
    </location>
</feature>
<dbReference type="SMART" id="SM00382">
    <property type="entry name" value="AAA"/>
    <property type="match status" value="1"/>
</dbReference>
<dbReference type="Gene3D" id="1.20.1560.10">
    <property type="entry name" value="ABC transporter type 1, transmembrane domain"/>
    <property type="match status" value="1"/>
</dbReference>
<feature type="transmembrane region" description="Helical" evidence="7">
    <location>
        <begin position="66"/>
        <end position="88"/>
    </location>
</feature>
<keyword evidence="5 7" id="KW-1133">Transmembrane helix</keyword>
<feature type="domain" description="ABC transporter" evidence="8">
    <location>
        <begin position="343"/>
        <end position="549"/>
    </location>
</feature>
<dbReference type="EMBL" id="AWEZ01000043">
    <property type="protein sequence ID" value="ERL08774.1"/>
    <property type="molecule type" value="Genomic_DNA"/>
</dbReference>
<dbReference type="CDD" id="cd07346">
    <property type="entry name" value="ABC_6TM_exporters"/>
    <property type="match status" value="1"/>
</dbReference>
<dbReference type="GO" id="GO:0005524">
    <property type="term" value="F:ATP binding"/>
    <property type="evidence" value="ECO:0007669"/>
    <property type="project" value="UniProtKB-KW"/>
</dbReference>
<dbReference type="GO" id="GO:0140359">
    <property type="term" value="F:ABC-type transporter activity"/>
    <property type="evidence" value="ECO:0007669"/>
    <property type="project" value="InterPro"/>
</dbReference>
<keyword evidence="11" id="KW-1185">Reference proteome</keyword>
<dbReference type="PROSITE" id="PS50893">
    <property type="entry name" value="ABC_TRANSPORTER_2"/>
    <property type="match status" value="1"/>
</dbReference>
<feature type="transmembrane region" description="Helical" evidence="7">
    <location>
        <begin position="139"/>
        <end position="160"/>
    </location>
</feature>
<dbReference type="PATRIC" id="fig|1125712.3.peg.1053"/>
<sequence length="551" mass="59040">MHFLRHLVSNRGSSLRLLTPYVRGNKGKLTGAGALLLCYSALTVLPSLVMQLLIDDGFGTGRLNIIILLAVSLVVIAGAQSLLSVSVAKLLARVGQGIVSDFRGALVSRALSMPTDWLSDKDDGYIASRINEANNVSSLFSQTSFTFLSSILQAMVAMSLMASTDVRILFFAMLPIPVYAAYAVHSVRKYRVAMAEAFEAGARLAGRTTEAVASREEAKINASSAYGTKRVDRANRLFRDKSIRQAVLASVTGESMKVLTTASAALVYIVCGVLMGDSRLSLGQIVASVQYASYLYSPFLVAVSVSISLQPALAALDRIAGVFPADSPAYGAPVMMRTEPTEIEIRDLSFRWGGGDRILFGGLNANLVRPSLVLIKGANGSGKTTLAKILLGSIQNWSGSILVDGIPLKSIATDSWKGYCSAVSQHPFLLNASIRENVSFGIEKMDEEAYEMALHLSGLDEIISRLPEGELTEVGPAASRLSGGERQKVAIARAVLRGASVLIFDEPASGLDELSRTCLTELLRTLSRDRLVIVIDHENLFNDIATSTICL</sequence>
<comment type="subcellular location">
    <subcellularLocation>
        <location evidence="1">Cell membrane</location>
        <topology evidence="1">Multi-pass membrane protein</topology>
    </subcellularLocation>
</comment>
<evidence type="ECO:0000256" key="5">
    <source>
        <dbReference type="ARBA" id="ARBA00022989"/>
    </source>
</evidence>
<dbReference type="Pfam" id="PF00005">
    <property type="entry name" value="ABC_tran"/>
    <property type="match status" value="1"/>
</dbReference>
<dbReference type="InterPro" id="IPR027417">
    <property type="entry name" value="P-loop_NTPase"/>
</dbReference>
<evidence type="ECO:0000256" key="4">
    <source>
        <dbReference type="ARBA" id="ARBA00022840"/>
    </source>
</evidence>
<dbReference type="PANTHER" id="PTHR24221:SF654">
    <property type="entry name" value="ATP-BINDING CASSETTE SUB-FAMILY B MEMBER 6"/>
    <property type="match status" value="1"/>
</dbReference>
<reference evidence="10 11" key="1">
    <citation type="submission" date="2013-08" db="EMBL/GenBank/DDBJ databases">
        <authorList>
            <person name="Durkin A.S."/>
            <person name="Haft D.R."/>
            <person name="McCorrison J."/>
            <person name="Torralba M."/>
            <person name="Gillis M."/>
            <person name="Haft D.H."/>
            <person name="Methe B."/>
            <person name="Sutton G."/>
            <person name="Nelson K.E."/>
        </authorList>
    </citation>
    <scope>NUCLEOTIDE SEQUENCE [LARGE SCALE GENOMIC DNA]</scope>
    <source>
        <strain evidence="10 11">F0195</strain>
    </source>
</reference>